<proteinExistence type="inferred from homology"/>
<gene>
    <name evidence="2" type="ORF">WJX64_14475</name>
</gene>
<dbReference type="SUPFAM" id="SSF46785">
    <property type="entry name" value="Winged helix' DNA-binding domain"/>
    <property type="match status" value="1"/>
</dbReference>
<dbReference type="Pfam" id="PF00480">
    <property type="entry name" value="ROK"/>
    <property type="match status" value="1"/>
</dbReference>
<dbReference type="Gene3D" id="1.10.10.10">
    <property type="entry name" value="Winged helix-like DNA-binding domain superfamily/Winged helix DNA-binding domain"/>
    <property type="match status" value="1"/>
</dbReference>
<dbReference type="InterPro" id="IPR043129">
    <property type="entry name" value="ATPase_NBD"/>
</dbReference>
<dbReference type="PANTHER" id="PTHR18964:SF149">
    <property type="entry name" value="BIFUNCTIONAL UDP-N-ACETYLGLUCOSAMINE 2-EPIMERASE_N-ACETYLMANNOSAMINE KINASE"/>
    <property type="match status" value="1"/>
</dbReference>
<comment type="similarity">
    <text evidence="1">Belongs to the ROK (NagC/XylR) family.</text>
</comment>
<dbReference type="PANTHER" id="PTHR18964">
    <property type="entry name" value="ROK (REPRESSOR, ORF, KINASE) FAMILY"/>
    <property type="match status" value="1"/>
</dbReference>
<reference evidence="2 3" key="1">
    <citation type="submission" date="2024-03" db="EMBL/GenBank/DDBJ databases">
        <title>YIM 134122 draft genome.</title>
        <authorList>
            <person name="Zuo S."/>
            <person name="Xiong L."/>
        </authorList>
    </citation>
    <scope>NUCLEOTIDE SEQUENCE [LARGE SCALE GENOMIC DNA]</scope>
    <source>
        <strain evidence="2 3">YIM 134122</strain>
    </source>
</reference>
<evidence type="ECO:0000313" key="3">
    <source>
        <dbReference type="Proteomes" id="UP001425155"/>
    </source>
</evidence>
<dbReference type="InterPro" id="IPR000600">
    <property type="entry name" value="ROK"/>
</dbReference>
<dbReference type="Proteomes" id="UP001425155">
    <property type="component" value="Unassembled WGS sequence"/>
</dbReference>
<protein>
    <submittedName>
        <fullName evidence="2">ROK family protein</fullName>
    </submittedName>
</protein>
<dbReference type="SUPFAM" id="SSF53067">
    <property type="entry name" value="Actin-like ATPase domain"/>
    <property type="match status" value="1"/>
</dbReference>
<keyword evidence="3" id="KW-1185">Reference proteome</keyword>
<dbReference type="RefSeq" id="WP_342115332.1">
    <property type="nucleotide sequence ID" value="NZ_JBCAUN010000003.1"/>
</dbReference>
<evidence type="ECO:0000313" key="2">
    <source>
        <dbReference type="EMBL" id="MEN1947760.1"/>
    </source>
</evidence>
<accession>A0ABU9W6X7</accession>
<comment type="caution">
    <text evidence="2">The sequence shown here is derived from an EMBL/GenBank/DDBJ whole genome shotgun (WGS) entry which is preliminary data.</text>
</comment>
<organism evidence="2 3">
    <name type="scientific">Leifsonia stereocauli</name>
    <dbReference type="NCBI Taxonomy" id="3134136"/>
    <lineage>
        <taxon>Bacteria</taxon>
        <taxon>Bacillati</taxon>
        <taxon>Actinomycetota</taxon>
        <taxon>Actinomycetes</taxon>
        <taxon>Micrococcales</taxon>
        <taxon>Microbacteriaceae</taxon>
        <taxon>Leifsonia</taxon>
    </lineage>
</organism>
<name>A0ABU9W6X7_9MICO</name>
<dbReference type="InterPro" id="IPR036390">
    <property type="entry name" value="WH_DNA-bd_sf"/>
</dbReference>
<evidence type="ECO:0000256" key="1">
    <source>
        <dbReference type="ARBA" id="ARBA00006479"/>
    </source>
</evidence>
<sequence>MLESVAANSPTMLRRRNADVVLRFAWTGRAFTASDLIAHTGLTRSTVIGVCDELVDRGWLHELDDARSVGEYSKGRPARRYSLRADAATVVGVDAGRHRVTASVADLRGAVVGTAERAIDDDASGEERRAMVTAVIDDAVTAAGVHGDGVRAICVGVPAPADAAGASPGADGFWSLSNPDFAGLLADDRRLVVVDNDANLAAIAESAEPAGHGVGIASFITLLSGERFGGGIVLDGHLLRGVRGGAGEMRMLDHVDGVGSADGAAALIREWSREAVAAGSVPKASVLRHAELPEFDARDVLDAAGTGDAGAIEITRRLADRFARICVVLGELLDVQRIIIAGAMAEPLESVLDAARDAIDGYDDPTSPELVGSRLGAGVVSLGAVHRAITAVRESALDLALASPAAATR</sequence>
<dbReference type="EMBL" id="JBCLVG010000003">
    <property type="protein sequence ID" value="MEN1947760.1"/>
    <property type="molecule type" value="Genomic_DNA"/>
</dbReference>
<dbReference type="InterPro" id="IPR036388">
    <property type="entry name" value="WH-like_DNA-bd_sf"/>
</dbReference>
<dbReference type="Gene3D" id="3.30.420.40">
    <property type="match status" value="2"/>
</dbReference>